<protein>
    <recommendedName>
        <fullName evidence="3">Alkaline phosphatase family protein</fullName>
    </recommendedName>
</protein>
<reference evidence="2" key="1">
    <citation type="submission" date="2022-12" db="EMBL/GenBank/DDBJ databases">
        <title>Paraconexibacter alkalitolerans sp. nov. and Baekduia alba sp. nov., isolated from soil and emended description of the genera Paraconexibacter (Chun et al., 2020) and Baekduia (An et al., 2020).</title>
        <authorList>
            <person name="Vieira S."/>
            <person name="Huber K.J."/>
            <person name="Geppert A."/>
            <person name="Wolf J."/>
            <person name="Neumann-Schaal M."/>
            <person name="Muesken M."/>
            <person name="Overmann J."/>
        </authorList>
    </citation>
    <scope>NUCLEOTIDE SEQUENCE</scope>
    <source>
        <strain evidence="2">AEG42_29</strain>
    </source>
</reference>
<evidence type="ECO:0000256" key="1">
    <source>
        <dbReference type="SAM" id="SignalP"/>
    </source>
</evidence>
<feature type="signal peptide" evidence="1">
    <location>
        <begin position="1"/>
        <end position="21"/>
    </location>
</feature>
<feature type="chain" id="PRO_5043560017" description="Alkaline phosphatase family protein" evidence="1">
    <location>
        <begin position="22"/>
        <end position="579"/>
    </location>
</feature>
<organism evidence="2">
    <name type="scientific">Paraconexibacter sp. AEG42_29</name>
    <dbReference type="NCBI Taxonomy" id="2997339"/>
    <lineage>
        <taxon>Bacteria</taxon>
        <taxon>Bacillati</taxon>
        <taxon>Actinomycetota</taxon>
        <taxon>Thermoleophilia</taxon>
        <taxon>Solirubrobacterales</taxon>
        <taxon>Paraconexibacteraceae</taxon>
        <taxon>Paraconexibacter</taxon>
    </lineage>
</organism>
<gene>
    <name evidence="2" type="ORF">DSM112329_02767</name>
</gene>
<name>A0AAU7AX48_9ACTN</name>
<dbReference type="InterPro" id="IPR017850">
    <property type="entry name" value="Alkaline_phosphatase_core_sf"/>
</dbReference>
<dbReference type="PANTHER" id="PTHR10151">
    <property type="entry name" value="ECTONUCLEOTIDE PYROPHOSPHATASE/PHOSPHODIESTERASE"/>
    <property type="match status" value="1"/>
</dbReference>
<accession>A0AAU7AX48</accession>
<dbReference type="Pfam" id="PF01663">
    <property type="entry name" value="Phosphodiest"/>
    <property type="match status" value="1"/>
</dbReference>
<dbReference type="InterPro" id="IPR002591">
    <property type="entry name" value="Phosphodiest/P_Trfase"/>
</dbReference>
<dbReference type="GO" id="GO:0016787">
    <property type="term" value="F:hydrolase activity"/>
    <property type="evidence" value="ECO:0007669"/>
    <property type="project" value="UniProtKB-ARBA"/>
</dbReference>
<dbReference type="Gene3D" id="3.40.720.10">
    <property type="entry name" value="Alkaline Phosphatase, subunit A"/>
    <property type="match status" value="1"/>
</dbReference>
<dbReference type="AlphaFoldDB" id="A0AAU7AX48"/>
<dbReference type="KEGG" id="parq:DSM112329_02767"/>
<keyword evidence="1" id="KW-0732">Signal</keyword>
<dbReference type="SUPFAM" id="SSF53649">
    <property type="entry name" value="Alkaline phosphatase-like"/>
    <property type="match status" value="1"/>
</dbReference>
<dbReference type="PANTHER" id="PTHR10151:SF120">
    <property type="entry name" value="BIS(5'-ADENOSYL)-TRIPHOSPHATASE"/>
    <property type="match status" value="1"/>
</dbReference>
<evidence type="ECO:0008006" key="3">
    <source>
        <dbReference type="Google" id="ProtNLM"/>
    </source>
</evidence>
<evidence type="ECO:0000313" key="2">
    <source>
        <dbReference type="EMBL" id="XAY05907.1"/>
    </source>
</evidence>
<dbReference type="EMBL" id="CP114014">
    <property type="protein sequence ID" value="XAY05907.1"/>
    <property type="molecule type" value="Genomic_DNA"/>
</dbReference>
<sequence length="579" mass="60933">MATTLAATAALTCAATPSAVAATKGDERPLVYLIVVDGLDGDRYDSGRLPFLRSLGGTYFRESRSVMIAETNPNHTAMITGAYGDTSGIPGNAFALFAPLENEDSCRATGPEDLTKGPTITSGENANCLQAETLFAALKRQAGTRYGSAFATGKPKLGRLFSGRTRDPARSDADVIFAPCSGDDLPGEAAYCSGVPLNPVSGYALDDRTVMDAVLAQLSQGPGGARPDFSFVNLHQVDSIGHISGTGPLYDAAAGEADAQLRRLVDRLKARDEWKRTVMIVVSDHSMETTLTKSTLTSRYTAAGVPASAFTVVQNGSVDMVYLNDRTSPERFALLAKLRAATLAGGGTSEVLYREPNPVDGGTTHTIGAVHPAWHAGGPRHGDLFVTAAPGGAFSDPGEFSNPIPGNHGGPQTRDNLFVVTGGSAAVRNQTVTGVTGPFLDDTLTNVTSAENVDPAATAAGLLGVEAPAQSQGRFLAEAFDLGKLPGGGRPEVLPTLSLSRPSRGTVRVQTFRVGSREARVSLRDLRTGRVRQVAKRTGLRTVLVRGVAGRRYEVRVRVRSTATGVLSDTVRRRVTLRR</sequence>
<proteinExistence type="predicted"/>